<dbReference type="AlphaFoldDB" id="A0A444EL91"/>
<organism evidence="1">
    <name type="scientific">Ensete ventricosum</name>
    <name type="common">Abyssinian banana</name>
    <name type="synonym">Musa ensete</name>
    <dbReference type="NCBI Taxonomy" id="4639"/>
    <lineage>
        <taxon>Eukaryota</taxon>
        <taxon>Viridiplantae</taxon>
        <taxon>Streptophyta</taxon>
        <taxon>Embryophyta</taxon>
        <taxon>Tracheophyta</taxon>
        <taxon>Spermatophyta</taxon>
        <taxon>Magnoliopsida</taxon>
        <taxon>Liliopsida</taxon>
        <taxon>Zingiberales</taxon>
        <taxon>Musaceae</taxon>
        <taxon>Ensete</taxon>
    </lineage>
</organism>
<reference evidence="1" key="1">
    <citation type="journal article" date="2018" name="Data Brief">
        <title>Genome sequence data from 17 accessions of Ensete ventricosum, a staple food crop for millions in Ethiopia.</title>
        <authorList>
            <person name="Yemataw Z."/>
            <person name="Muzemil S."/>
            <person name="Ambachew D."/>
            <person name="Tripathi L."/>
            <person name="Tesfaye K."/>
            <person name="Chala A."/>
            <person name="Farbos A."/>
            <person name="O'Neill P."/>
            <person name="Moore K."/>
            <person name="Grant M."/>
            <person name="Studholme D.J."/>
        </authorList>
    </citation>
    <scope>NUCLEOTIDE SEQUENCE [LARGE SCALE GENOMIC DNA]</scope>
    <source>
        <tissue evidence="1">Leaf</tissue>
    </source>
</reference>
<sequence>MLAPSQAREFDRFRWYWSRGLWLHWWYHLLNQLEQKQSDELVSVCTCRVRFKNTLWGRVRGSRPSLRRDSRPKLGNGGDVGASRDASVSLPLRLGEG</sequence>
<evidence type="ECO:0000313" key="1">
    <source>
        <dbReference type="EMBL" id="RZR75249.1"/>
    </source>
</evidence>
<name>A0A444EL91_ENSVE</name>
<gene>
    <name evidence="1" type="ORF">BHM03_00052666</name>
</gene>
<protein>
    <submittedName>
        <fullName evidence="1">Uncharacterized protein</fullName>
    </submittedName>
</protein>
<dbReference type="EMBL" id="KV876647">
    <property type="protein sequence ID" value="RZR75249.1"/>
    <property type="molecule type" value="Genomic_DNA"/>
</dbReference>
<dbReference type="Proteomes" id="UP000290560">
    <property type="component" value="Unassembled WGS sequence"/>
</dbReference>
<proteinExistence type="predicted"/>
<accession>A0A444EL91</accession>